<comment type="subcellular location">
    <subcellularLocation>
        <location evidence="1">Cell inner membrane</location>
        <topology evidence="1">Peripheral membrane protein</topology>
        <orientation evidence="1">Cytoplasmic side</orientation>
    </subcellularLocation>
</comment>
<accession>A0A0S2KAB7</accession>
<dbReference type="InterPro" id="IPR051199">
    <property type="entry name" value="LPS_LOS_Heptosyltrfase"/>
</dbReference>
<evidence type="ECO:0000256" key="7">
    <source>
        <dbReference type="ARBA" id="ARBA00022985"/>
    </source>
</evidence>
<evidence type="ECO:0000256" key="13">
    <source>
        <dbReference type="ARBA" id="ARBA00049201"/>
    </source>
</evidence>
<dbReference type="KEGG" id="pspi:PS2015_305"/>
<evidence type="ECO:0000256" key="10">
    <source>
        <dbReference type="ARBA" id="ARBA00044041"/>
    </source>
</evidence>
<comment type="catalytic activity">
    <reaction evidence="13">
        <text>an alpha-Kdo-(2-&gt;4)-alpha-Kdo-(2-&gt;6)-lipid A + ADP-L-glycero-beta-D-manno-heptose = an L-alpha-D-Hep-(1-&gt;5)-[alpha-Kdo-(2-&gt;4)]-alpha-Kdo-(2-&gt;6)-lipid A + ADP + H(+)</text>
        <dbReference type="Rhea" id="RHEA:74067"/>
        <dbReference type="ChEBI" id="CHEBI:15378"/>
        <dbReference type="ChEBI" id="CHEBI:61506"/>
        <dbReference type="ChEBI" id="CHEBI:176431"/>
        <dbReference type="ChEBI" id="CHEBI:193068"/>
        <dbReference type="ChEBI" id="CHEBI:456216"/>
        <dbReference type="EC" id="2.4.99.23"/>
    </reaction>
</comment>
<protein>
    <recommendedName>
        <fullName evidence="11">Lipopolysaccharide heptosyltransferase 1</fullName>
        <ecNumber evidence="10">2.4.99.23</ecNumber>
    </recommendedName>
    <alternativeName>
        <fullName evidence="12">ADP-heptose:lipopolysaccharide heptosyltransferase I</fullName>
    </alternativeName>
</protein>
<dbReference type="NCBIfam" id="TIGR02193">
    <property type="entry name" value="heptsyl_trn_I"/>
    <property type="match status" value="1"/>
</dbReference>
<dbReference type="RefSeq" id="WP_058020506.1">
    <property type="nucleotide sequence ID" value="NZ_CP013189.1"/>
</dbReference>
<dbReference type="GO" id="GO:0005886">
    <property type="term" value="C:plasma membrane"/>
    <property type="evidence" value="ECO:0007669"/>
    <property type="project" value="UniProtKB-SubCell"/>
</dbReference>
<dbReference type="PATRIC" id="fig|1249552.3.peg.310"/>
<evidence type="ECO:0000313" key="14">
    <source>
        <dbReference type="EMBL" id="ALO44996.1"/>
    </source>
</evidence>
<dbReference type="Gene3D" id="3.40.50.2000">
    <property type="entry name" value="Glycogen Phosphorylase B"/>
    <property type="match status" value="2"/>
</dbReference>
<keyword evidence="8" id="KW-0472">Membrane</keyword>
<dbReference type="InterPro" id="IPR011908">
    <property type="entry name" value="LipoPS_heptosylTferase-I"/>
</dbReference>
<comment type="similarity">
    <text evidence="9">Belongs to the glycosyltransferase 9 family.</text>
</comment>
<evidence type="ECO:0000256" key="9">
    <source>
        <dbReference type="ARBA" id="ARBA00043995"/>
    </source>
</evidence>
<evidence type="ECO:0000256" key="2">
    <source>
        <dbReference type="ARBA" id="ARBA00004713"/>
    </source>
</evidence>
<keyword evidence="5" id="KW-0328">Glycosyltransferase</keyword>
<comment type="pathway">
    <text evidence="2">Bacterial outer membrane biogenesis; LPS core biosynthesis.</text>
</comment>
<dbReference type="Pfam" id="PF01075">
    <property type="entry name" value="Glyco_transf_9"/>
    <property type="match status" value="1"/>
</dbReference>
<dbReference type="Proteomes" id="UP000065641">
    <property type="component" value="Chromosome"/>
</dbReference>
<dbReference type="GO" id="GO:0005829">
    <property type="term" value="C:cytosol"/>
    <property type="evidence" value="ECO:0007669"/>
    <property type="project" value="TreeGrafter"/>
</dbReference>
<dbReference type="STRING" id="1249552.PS2015_305"/>
<dbReference type="PANTHER" id="PTHR30160:SF19">
    <property type="entry name" value="LIPOPOLYSACCHARIDE HEPTOSYLTRANSFERASE 1"/>
    <property type="match status" value="1"/>
</dbReference>
<sequence>MRILIVKTSSLGDVIHTLPALTDACQAIPGLQADWVVEEAFVEIPALHPSVGRVIPVSIRRWRREGSGSLFADEFRRFRSDLKSEKYDLIIDAQGLIKSALISWQGRGPRVGLDRKSIKEKVSCLFYNRTITVPKSMHAVWRVRQLFAAALGYNFDAESIDYGIRPAKRETDDSSPALMFLHGTTWSSKHWPLPYWRELARLAGEHDFRVDLPWGNLAEQERALAIAEHQPHVRVLERAGLSELAAQIAGCAGVVAVDTGLGHLAAAFNCPTVSIYGATDTALTGTFGHNQLHLKSDLPCAPCLKRECHYKGQLLSDSTALDGEFRVEPPCYRSSPPAEVMRHLTRLMEQSASMEPAL</sequence>
<dbReference type="CDD" id="cd03789">
    <property type="entry name" value="GT9_LPS_heptosyltransferase"/>
    <property type="match status" value="1"/>
</dbReference>
<evidence type="ECO:0000313" key="15">
    <source>
        <dbReference type="Proteomes" id="UP000065641"/>
    </source>
</evidence>
<dbReference type="AlphaFoldDB" id="A0A0S2KAB7"/>
<keyword evidence="15" id="KW-1185">Reference proteome</keyword>
<evidence type="ECO:0000256" key="4">
    <source>
        <dbReference type="ARBA" id="ARBA00022519"/>
    </source>
</evidence>
<dbReference type="InterPro" id="IPR002201">
    <property type="entry name" value="Glyco_trans_9"/>
</dbReference>
<evidence type="ECO:0000256" key="11">
    <source>
        <dbReference type="ARBA" id="ARBA00044190"/>
    </source>
</evidence>
<keyword evidence="3" id="KW-1003">Cell membrane</keyword>
<dbReference type="SUPFAM" id="SSF53756">
    <property type="entry name" value="UDP-Glycosyltransferase/glycogen phosphorylase"/>
    <property type="match status" value="1"/>
</dbReference>
<evidence type="ECO:0000256" key="5">
    <source>
        <dbReference type="ARBA" id="ARBA00022676"/>
    </source>
</evidence>
<dbReference type="EC" id="2.4.99.23" evidence="10"/>
<dbReference type="EMBL" id="CP013189">
    <property type="protein sequence ID" value="ALO44996.1"/>
    <property type="molecule type" value="Genomic_DNA"/>
</dbReference>
<proteinExistence type="inferred from homology"/>
<evidence type="ECO:0000256" key="12">
    <source>
        <dbReference type="ARBA" id="ARBA00044330"/>
    </source>
</evidence>
<name>A0A0S2KAB7_9GAMM</name>
<gene>
    <name evidence="14" type="ORF">PS2015_305</name>
</gene>
<evidence type="ECO:0000256" key="6">
    <source>
        <dbReference type="ARBA" id="ARBA00022679"/>
    </source>
</evidence>
<dbReference type="GO" id="GO:0008713">
    <property type="term" value="F:ADP-heptose-lipopolysaccharide heptosyltransferase activity"/>
    <property type="evidence" value="ECO:0007669"/>
    <property type="project" value="TreeGrafter"/>
</dbReference>
<evidence type="ECO:0000256" key="8">
    <source>
        <dbReference type="ARBA" id="ARBA00023136"/>
    </source>
</evidence>
<keyword evidence="4" id="KW-0997">Cell inner membrane</keyword>
<keyword evidence="7" id="KW-0448">Lipopolysaccharide biosynthesis</keyword>
<reference evidence="14 15" key="1">
    <citation type="submission" date="2015-11" db="EMBL/GenBank/DDBJ databases">
        <authorList>
            <person name="Zhang Y."/>
            <person name="Guo Z."/>
        </authorList>
    </citation>
    <scope>NUCLEOTIDE SEQUENCE [LARGE SCALE GENOMIC DNA]</scope>
    <source>
        <strain evidence="14 15">KCTC 32221</strain>
    </source>
</reference>
<evidence type="ECO:0000256" key="1">
    <source>
        <dbReference type="ARBA" id="ARBA00004515"/>
    </source>
</evidence>
<dbReference type="PANTHER" id="PTHR30160">
    <property type="entry name" value="TETRAACYLDISACCHARIDE 4'-KINASE-RELATED"/>
    <property type="match status" value="1"/>
</dbReference>
<dbReference type="GO" id="GO:0009244">
    <property type="term" value="P:lipopolysaccharide core region biosynthetic process"/>
    <property type="evidence" value="ECO:0007669"/>
    <property type="project" value="InterPro"/>
</dbReference>
<organism evidence="14 15">
    <name type="scientific">Pseudohongiella spirulinae</name>
    <dbReference type="NCBI Taxonomy" id="1249552"/>
    <lineage>
        <taxon>Bacteria</taxon>
        <taxon>Pseudomonadati</taxon>
        <taxon>Pseudomonadota</taxon>
        <taxon>Gammaproteobacteria</taxon>
        <taxon>Pseudomonadales</taxon>
        <taxon>Pseudohongiellaceae</taxon>
        <taxon>Pseudohongiella</taxon>
    </lineage>
</organism>
<evidence type="ECO:0000256" key="3">
    <source>
        <dbReference type="ARBA" id="ARBA00022475"/>
    </source>
</evidence>
<keyword evidence="6 14" id="KW-0808">Transferase</keyword>